<sequence length="374" mass="40848">MAFHRGFNFGVVDSTLDEAISRHEEKSSSKSLTRLYFFPFFFGAVSILLNVKAPKGCSSVDSKELELGSFGGFRSGSSSWIRLWHCGFNVGRSNFKVKTVLKRYNELGSIWWWDKSGSGSMVVVMVVMATMMMAMAVEMDGGVTLELLLHSNTVCYKMNFSASSQCGTKRSYIDEFNPTNDLSPTLDVAPLNAVPFSGSPPRLLVTTEREAEVENPPKSPTMKAEPQAEHPPQSLTIGTKAQGEQIKPPIILLPSQQIGNAANDNTGPIIGLVDIGESEDSYLFRVSLPGVLTNHDAFSCSVKSTGEIKIEGVTTTGETKVEKHHHTFEMLTKNLCPPGQFSVSFQLPGPVDEYQFSGLFGIDGVCEGIVKKKI</sequence>
<name>A0A4S4D8J4_CAMSN</name>
<gene>
    <name evidence="2" type="ORF">TEA_017854</name>
</gene>
<accession>A0A4S4D8J4</accession>
<dbReference type="PANTHER" id="PTHR34661:SF8">
    <property type="entry name" value="ALPHA-CRYSTALLIN DOMAIN-CONTAINING PROTEIN 22.3"/>
    <property type="match status" value="1"/>
</dbReference>
<evidence type="ECO:0000313" key="3">
    <source>
        <dbReference type="Proteomes" id="UP000306102"/>
    </source>
</evidence>
<keyword evidence="3" id="KW-1185">Reference proteome</keyword>
<protein>
    <recommendedName>
        <fullName evidence="4">SHSP domain-containing protein</fullName>
    </recommendedName>
</protein>
<comment type="caution">
    <text evidence="2">The sequence shown here is derived from an EMBL/GenBank/DDBJ whole genome shotgun (WGS) entry which is preliminary data.</text>
</comment>
<dbReference type="GO" id="GO:0005634">
    <property type="term" value="C:nucleus"/>
    <property type="evidence" value="ECO:0007669"/>
    <property type="project" value="TreeGrafter"/>
</dbReference>
<evidence type="ECO:0000313" key="2">
    <source>
        <dbReference type="EMBL" id="THF98782.1"/>
    </source>
</evidence>
<dbReference type="PANTHER" id="PTHR34661">
    <property type="entry name" value="INCREASED DNA METHYLATION 3"/>
    <property type="match status" value="1"/>
</dbReference>
<dbReference type="AlphaFoldDB" id="A0A4S4D8J4"/>
<dbReference type="FunFam" id="2.60.40.790:FF:000049">
    <property type="entry name" value="Increased DNA methylation 3"/>
    <property type="match status" value="1"/>
</dbReference>
<evidence type="ECO:0008006" key="4">
    <source>
        <dbReference type="Google" id="ProtNLM"/>
    </source>
</evidence>
<dbReference type="InterPro" id="IPR008978">
    <property type="entry name" value="HSP20-like_chaperone"/>
</dbReference>
<evidence type="ECO:0000256" key="1">
    <source>
        <dbReference type="SAM" id="MobiDB-lite"/>
    </source>
</evidence>
<dbReference type="InterPro" id="IPR039321">
    <property type="entry name" value="IDM2/3-like"/>
</dbReference>
<dbReference type="CDD" id="cd06464">
    <property type="entry name" value="ACD_sHsps-like"/>
    <property type="match status" value="1"/>
</dbReference>
<reference evidence="2 3" key="1">
    <citation type="journal article" date="2018" name="Proc. Natl. Acad. Sci. U.S.A.">
        <title>Draft genome sequence of Camellia sinensis var. sinensis provides insights into the evolution of the tea genome and tea quality.</title>
        <authorList>
            <person name="Wei C."/>
            <person name="Yang H."/>
            <person name="Wang S."/>
            <person name="Zhao J."/>
            <person name="Liu C."/>
            <person name="Gao L."/>
            <person name="Xia E."/>
            <person name="Lu Y."/>
            <person name="Tai Y."/>
            <person name="She G."/>
            <person name="Sun J."/>
            <person name="Cao H."/>
            <person name="Tong W."/>
            <person name="Gao Q."/>
            <person name="Li Y."/>
            <person name="Deng W."/>
            <person name="Jiang X."/>
            <person name="Wang W."/>
            <person name="Chen Q."/>
            <person name="Zhang S."/>
            <person name="Li H."/>
            <person name="Wu J."/>
            <person name="Wang P."/>
            <person name="Li P."/>
            <person name="Shi C."/>
            <person name="Zheng F."/>
            <person name="Jian J."/>
            <person name="Huang B."/>
            <person name="Shan D."/>
            <person name="Shi M."/>
            <person name="Fang C."/>
            <person name="Yue Y."/>
            <person name="Li F."/>
            <person name="Li D."/>
            <person name="Wei S."/>
            <person name="Han B."/>
            <person name="Jiang C."/>
            <person name="Yin Y."/>
            <person name="Xia T."/>
            <person name="Zhang Z."/>
            <person name="Bennetzen J.L."/>
            <person name="Zhao S."/>
            <person name="Wan X."/>
        </authorList>
    </citation>
    <scope>NUCLEOTIDE SEQUENCE [LARGE SCALE GENOMIC DNA]</scope>
    <source>
        <strain evidence="3">cv. Shuchazao</strain>
        <tissue evidence="2">Leaf</tissue>
    </source>
</reference>
<dbReference type="Proteomes" id="UP000306102">
    <property type="component" value="Unassembled WGS sequence"/>
</dbReference>
<dbReference type="EMBL" id="SDRB02012143">
    <property type="protein sequence ID" value="THF98782.1"/>
    <property type="molecule type" value="Genomic_DNA"/>
</dbReference>
<feature type="region of interest" description="Disordered" evidence="1">
    <location>
        <begin position="208"/>
        <end position="235"/>
    </location>
</feature>
<dbReference type="Gene3D" id="2.60.40.790">
    <property type="match status" value="1"/>
</dbReference>
<proteinExistence type="predicted"/>
<organism evidence="2 3">
    <name type="scientific">Camellia sinensis var. sinensis</name>
    <name type="common">China tea</name>
    <dbReference type="NCBI Taxonomy" id="542762"/>
    <lineage>
        <taxon>Eukaryota</taxon>
        <taxon>Viridiplantae</taxon>
        <taxon>Streptophyta</taxon>
        <taxon>Embryophyta</taxon>
        <taxon>Tracheophyta</taxon>
        <taxon>Spermatophyta</taxon>
        <taxon>Magnoliopsida</taxon>
        <taxon>eudicotyledons</taxon>
        <taxon>Gunneridae</taxon>
        <taxon>Pentapetalae</taxon>
        <taxon>asterids</taxon>
        <taxon>Ericales</taxon>
        <taxon>Theaceae</taxon>
        <taxon>Camellia</taxon>
    </lineage>
</organism>